<organism evidence="2 3">
    <name type="scientific">Xiamenia xianingshaonis</name>
    <dbReference type="NCBI Taxonomy" id="2682776"/>
    <lineage>
        <taxon>Bacteria</taxon>
        <taxon>Bacillati</taxon>
        <taxon>Actinomycetota</taxon>
        <taxon>Coriobacteriia</taxon>
        <taxon>Eggerthellales</taxon>
        <taxon>Eggerthellaceae</taxon>
        <taxon>Xiamenia</taxon>
    </lineage>
</organism>
<evidence type="ECO:0000259" key="1">
    <source>
        <dbReference type="Pfam" id="PF03551"/>
    </source>
</evidence>
<dbReference type="InterPro" id="IPR005149">
    <property type="entry name" value="Tscrpt_reg_PadR_N"/>
</dbReference>
<sequence length="151" mass="16665">MMRGRRMWHACNPKTDDDLKQCAELGKSLSRMSQPTILVVLARAEEPMHGYMIVQKAAASPMFGGKKPDPAGIYRTLKKMEEAGFVTSEWDTPTSGAAKRMFSLTDEGRAGLRRWIDALACYNATIEELRQDAANALGIPLPSQPVCLGHE</sequence>
<proteinExistence type="predicted"/>
<dbReference type="InterPro" id="IPR052509">
    <property type="entry name" value="Metal_resp_DNA-bind_regulator"/>
</dbReference>
<dbReference type="PANTHER" id="PTHR33169">
    <property type="entry name" value="PADR-FAMILY TRANSCRIPTIONAL REGULATOR"/>
    <property type="match status" value="1"/>
</dbReference>
<evidence type="ECO:0000313" key="2">
    <source>
        <dbReference type="EMBL" id="NHM15055.1"/>
    </source>
</evidence>
<dbReference type="Proteomes" id="UP000636394">
    <property type="component" value="Unassembled WGS sequence"/>
</dbReference>
<evidence type="ECO:0000313" key="3">
    <source>
        <dbReference type="Proteomes" id="UP000636394"/>
    </source>
</evidence>
<reference evidence="2 3" key="1">
    <citation type="submission" date="2019-11" db="EMBL/GenBank/DDBJ databases">
        <title>Eggerthellaceae novel genus isolated from the rectal contents of marmort.</title>
        <authorList>
            <person name="Zhang G."/>
        </authorList>
    </citation>
    <scope>NUCLEOTIDE SEQUENCE [LARGE SCALE GENOMIC DNA]</scope>
    <source>
        <strain evidence="3">zg-886</strain>
    </source>
</reference>
<name>A0ABX0IJZ9_9ACTN</name>
<dbReference type="InterPro" id="IPR036388">
    <property type="entry name" value="WH-like_DNA-bd_sf"/>
</dbReference>
<dbReference type="Gene3D" id="1.10.10.10">
    <property type="entry name" value="Winged helix-like DNA-binding domain superfamily/Winged helix DNA-binding domain"/>
    <property type="match status" value="1"/>
</dbReference>
<keyword evidence="3" id="KW-1185">Reference proteome</keyword>
<dbReference type="EMBL" id="WPCR01000033">
    <property type="protein sequence ID" value="NHM15055.1"/>
    <property type="molecule type" value="Genomic_DNA"/>
</dbReference>
<comment type="caution">
    <text evidence="2">The sequence shown here is derived from an EMBL/GenBank/DDBJ whole genome shotgun (WGS) entry which is preliminary data.</text>
</comment>
<gene>
    <name evidence="2" type="ORF">GMI68_09915</name>
</gene>
<feature type="domain" description="Transcription regulator PadR N-terminal" evidence="1">
    <location>
        <begin position="37"/>
        <end position="113"/>
    </location>
</feature>
<dbReference type="Pfam" id="PF03551">
    <property type="entry name" value="PadR"/>
    <property type="match status" value="1"/>
</dbReference>
<dbReference type="SUPFAM" id="SSF46785">
    <property type="entry name" value="Winged helix' DNA-binding domain"/>
    <property type="match status" value="1"/>
</dbReference>
<accession>A0ABX0IJZ9</accession>
<dbReference type="PANTHER" id="PTHR33169:SF14">
    <property type="entry name" value="TRANSCRIPTIONAL REGULATOR RV3488"/>
    <property type="match status" value="1"/>
</dbReference>
<protein>
    <submittedName>
        <fullName evidence="2">PadR family transcriptional regulator</fullName>
    </submittedName>
</protein>
<dbReference type="InterPro" id="IPR036390">
    <property type="entry name" value="WH_DNA-bd_sf"/>
</dbReference>